<sequence>MAEKPNLLVILDVVQVCDYICAPPLTATNKVTDHEDVYGISRSKRLAESTNVSSCCRLGSSRDILKELEV</sequence>
<dbReference type="EMBL" id="JYDI01000194">
    <property type="protein sequence ID" value="KRY48853.1"/>
    <property type="molecule type" value="Genomic_DNA"/>
</dbReference>
<gene>
    <name evidence="1" type="ORF">T03_1338</name>
</gene>
<evidence type="ECO:0000313" key="1">
    <source>
        <dbReference type="EMBL" id="KRY48853.1"/>
    </source>
</evidence>
<accession>A0A0V1CHX0</accession>
<dbReference type="OrthoDB" id="5928155at2759"/>
<dbReference type="AlphaFoldDB" id="A0A0V1CHX0"/>
<organism evidence="1 2">
    <name type="scientific">Trichinella britovi</name>
    <name type="common">Parasitic roundworm</name>
    <dbReference type="NCBI Taxonomy" id="45882"/>
    <lineage>
        <taxon>Eukaryota</taxon>
        <taxon>Metazoa</taxon>
        <taxon>Ecdysozoa</taxon>
        <taxon>Nematoda</taxon>
        <taxon>Enoplea</taxon>
        <taxon>Dorylaimia</taxon>
        <taxon>Trichinellida</taxon>
        <taxon>Trichinellidae</taxon>
        <taxon>Trichinella</taxon>
    </lineage>
</organism>
<proteinExistence type="predicted"/>
<comment type="caution">
    <text evidence="1">The sequence shown here is derived from an EMBL/GenBank/DDBJ whole genome shotgun (WGS) entry which is preliminary data.</text>
</comment>
<reference evidence="1 2" key="1">
    <citation type="submission" date="2015-01" db="EMBL/GenBank/DDBJ databases">
        <title>Evolution of Trichinella species and genotypes.</title>
        <authorList>
            <person name="Korhonen P.K."/>
            <person name="Edoardo P."/>
            <person name="Giuseppe L.R."/>
            <person name="Gasser R.B."/>
        </authorList>
    </citation>
    <scope>NUCLEOTIDE SEQUENCE [LARGE SCALE GENOMIC DNA]</scope>
    <source>
        <strain evidence="1">ISS120</strain>
    </source>
</reference>
<dbReference type="Proteomes" id="UP000054653">
    <property type="component" value="Unassembled WGS sequence"/>
</dbReference>
<keyword evidence="2" id="KW-1185">Reference proteome</keyword>
<evidence type="ECO:0000313" key="2">
    <source>
        <dbReference type="Proteomes" id="UP000054653"/>
    </source>
</evidence>
<name>A0A0V1CHX0_TRIBR</name>
<protein>
    <submittedName>
        <fullName evidence="1">Uncharacterized protein</fullName>
    </submittedName>
</protein>